<evidence type="ECO:0000256" key="6">
    <source>
        <dbReference type="RuleBase" id="RU361140"/>
    </source>
</evidence>
<keyword evidence="10" id="KW-1185">Reference proteome</keyword>
<evidence type="ECO:0000256" key="2">
    <source>
        <dbReference type="ARBA" id="ARBA00009009"/>
    </source>
</evidence>
<evidence type="ECO:0000256" key="1">
    <source>
        <dbReference type="ARBA" id="ARBA00001526"/>
    </source>
</evidence>
<dbReference type="InterPro" id="IPR000871">
    <property type="entry name" value="Beta-lactam_class-A"/>
</dbReference>
<sequence>MWKFGVLAALMAAGGCAAPQASTEQTSGPSAATSDAAASKLADIEQRSGGRLGVTLVDPEGQVLFSHRGDERFAMCSTFKTLLAAKVLTGADGLKLDDRLTIDPAAVEGHAPFTRSRLDAGWMTVGEAAEHIVTVSDNAAANMLLDRVGGPQGLTQWIRTLGDDVTRLDRRELELNENAAGDPRDTTAPLAFAETYRKVMNDEAILGPAQRDQLAGWLNASVTGLNRLRAGLPDGWRVGDKTGFCAEPGAVEINDVAVFNPEGKGWYTLVFLLDRPRETGAVVDALGAEVGALAAEVVRGAS</sequence>
<feature type="chain" id="PRO_5017415185" description="Beta-lactamase" evidence="7">
    <location>
        <begin position="18"/>
        <end position="302"/>
    </location>
</feature>
<dbReference type="RefSeq" id="WP_119592243.1">
    <property type="nucleotide sequence ID" value="NZ_QXFM01000062.1"/>
</dbReference>
<dbReference type="PROSITE" id="PS51257">
    <property type="entry name" value="PROKAR_LIPOPROTEIN"/>
    <property type="match status" value="1"/>
</dbReference>
<evidence type="ECO:0000256" key="5">
    <source>
        <dbReference type="ARBA" id="ARBA00023251"/>
    </source>
</evidence>
<dbReference type="GO" id="GO:0030655">
    <property type="term" value="P:beta-lactam antibiotic catabolic process"/>
    <property type="evidence" value="ECO:0007669"/>
    <property type="project" value="InterPro"/>
</dbReference>
<dbReference type="InterPro" id="IPR012338">
    <property type="entry name" value="Beta-lactam/transpept-like"/>
</dbReference>
<feature type="domain" description="Beta-lactamase class A catalytic" evidence="8">
    <location>
        <begin position="54"/>
        <end position="267"/>
    </location>
</feature>
<dbReference type="EC" id="3.5.2.6" evidence="3 6"/>
<dbReference type="PANTHER" id="PTHR35333">
    <property type="entry name" value="BETA-LACTAMASE"/>
    <property type="match status" value="1"/>
</dbReference>
<dbReference type="GO" id="GO:0008800">
    <property type="term" value="F:beta-lactamase activity"/>
    <property type="evidence" value="ECO:0007669"/>
    <property type="project" value="UniProtKB-UniRule"/>
</dbReference>
<dbReference type="Pfam" id="PF13354">
    <property type="entry name" value="Beta-lactamase2"/>
    <property type="match status" value="1"/>
</dbReference>
<keyword evidence="5 6" id="KW-0046">Antibiotic resistance</keyword>
<evidence type="ECO:0000313" key="9">
    <source>
        <dbReference type="EMBL" id="RIV89507.1"/>
    </source>
</evidence>
<evidence type="ECO:0000256" key="3">
    <source>
        <dbReference type="ARBA" id="ARBA00012865"/>
    </source>
</evidence>
<organism evidence="9 10">
    <name type="scientific">Aurantiacibacter xanthus</name>
    <dbReference type="NCBI Taxonomy" id="1784712"/>
    <lineage>
        <taxon>Bacteria</taxon>
        <taxon>Pseudomonadati</taxon>
        <taxon>Pseudomonadota</taxon>
        <taxon>Alphaproteobacteria</taxon>
        <taxon>Sphingomonadales</taxon>
        <taxon>Erythrobacteraceae</taxon>
        <taxon>Aurantiacibacter</taxon>
    </lineage>
</organism>
<comment type="catalytic activity">
    <reaction evidence="1 6">
        <text>a beta-lactam + H2O = a substituted beta-amino acid</text>
        <dbReference type="Rhea" id="RHEA:20401"/>
        <dbReference type="ChEBI" id="CHEBI:15377"/>
        <dbReference type="ChEBI" id="CHEBI:35627"/>
        <dbReference type="ChEBI" id="CHEBI:140347"/>
        <dbReference type="EC" id="3.5.2.6"/>
    </reaction>
</comment>
<comment type="caution">
    <text evidence="9">The sequence shown here is derived from an EMBL/GenBank/DDBJ whole genome shotgun (WGS) entry which is preliminary data.</text>
</comment>
<dbReference type="OrthoDB" id="9784149at2"/>
<evidence type="ECO:0000256" key="4">
    <source>
        <dbReference type="ARBA" id="ARBA00022801"/>
    </source>
</evidence>
<comment type="similarity">
    <text evidence="2 6">Belongs to the class-A beta-lactamase family.</text>
</comment>
<proteinExistence type="inferred from homology"/>
<evidence type="ECO:0000313" key="10">
    <source>
        <dbReference type="Proteomes" id="UP000265366"/>
    </source>
</evidence>
<evidence type="ECO:0000256" key="7">
    <source>
        <dbReference type="SAM" id="SignalP"/>
    </source>
</evidence>
<reference evidence="9 10" key="1">
    <citation type="submission" date="2018-08" db="EMBL/GenBank/DDBJ databases">
        <title>Erythrobacter zhengii sp.nov., a bacterium isolated from deep-sea sediment.</title>
        <authorList>
            <person name="Fang C."/>
            <person name="Wu Y.-H."/>
            <person name="Sun C."/>
            <person name="Wang H."/>
            <person name="Cheng H."/>
            <person name="Meng F.-X."/>
            <person name="Wang C.-S."/>
            <person name="Xu X.-W."/>
        </authorList>
    </citation>
    <scope>NUCLEOTIDE SEQUENCE [LARGE SCALE GENOMIC DNA]</scope>
    <source>
        <strain evidence="9 10">CCTCC AB 2015396</strain>
    </source>
</reference>
<dbReference type="AlphaFoldDB" id="A0A3A1P766"/>
<dbReference type="PRINTS" id="PR00118">
    <property type="entry name" value="BLACTAMASEA"/>
</dbReference>
<evidence type="ECO:0000259" key="8">
    <source>
        <dbReference type="Pfam" id="PF13354"/>
    </source>
</evidence>
<feature type="signal peptide" evidence="7">
    <location>
        <begin position="1"/>
        <end position="17"/>
    </location>
</feature>
<dbReference type="PROSITE" id="PS00146">
    <property type="entry name" value="BETA_LACTAMASE_A"/>
    <property type="match status" value="1"/>
</dbReference>
<dbReference type="PANTHER" id="PTHR35333:SF3">
    <property type="entry name" value="BETA-LACTAMASE-TYPE TRANSPEPTIDASE FOLD CONTAINING PROTEIN"/>
    <property type="match status" value="1"/>
</dbReference>
<accession>A0A3A1P766</accession>
<name>A0A3A1P766_9SPHN</name>
<keyword evidence="4 6" id="KW-0378">Hydrolase</keyword>
<dbReference type="Proteomes" id="UP000265366">
    <property type="component" value="Unassembled WGS sequence"/>
</dbReference>
<dbReference type="NCBIfam" id="NF033103">
    <property type="entry name" value="bla_class_A"/>
    <property type="match status" value="1"/>
</dbReference>
<dbReference type="InterPro" id="IPR023650">
    <property type="entry name" value="Beta-lactam_class-A_AS"/>
</dbReference>
<dbReference type="InterPro" id="IPR045155">
    <property type="entry name" value="Beta-lactam_cat"/>
</dbReference>
<dbReference type="Gene3D" id="3.40.710.10">
    <property type="entry name" value="DD-peptidase/beta-lactamase superfamily"/>
    <property type="match status" value="1"/>
</dbReference>
<keyword evidence="7" id="KW-0732">Signal</keyword>
<protein>
    <recommendedName>
        <fullName evidence="3 6">Beta-lactamase</fullName>
        <ecNumber evidence="3 6">3.5.2.6</ecNumber>
    </recommendedName>
</protein>
<dbReference type="SUPFAM" id="SSF56601">
    <property type="entry name" value="beta-lactamase/transpeptidase-like"/>
    <property type="match status" value="1"/>
</dbReference>
<gene>
    <name evidence="9" type="primary">bla</name>
    <name evidence="9" type="ORF">D2V17_06270</name>
</gene>
<dbReference type="GO" id="GO:0046677">
    <property type="term" value="P:response to antibiotic"/>
    <property type="evidence" value="ECO:0007669"/>
    <property type="project" value="UniProtKB-UniRule"/>
</dbReference>
<dbReference type="EMBL" id="QXFM01000062">
    <property type="protein sequence ID" value="RIV89507.1"/>
    <property type="molecule type" value="Genomic_DNA"/>
</dbReference>